<dbReference type="GO" id="GO:0016787">
    <property type="term" value="F:hydrolase activity"/>
    <property type="evidence" value="ECO:0007669"/>
    <property type="project" value="UniProtKB-KW"/>
</dbReference>
<dbReference type="InterPro" id="IPR029058">
    <property type="entry name" value="AB_hydrolase_fold"/>
</dbReference>
<protein>
    <submittedName>
        <fullName evidence="1">Alpha/beta hydrolase</fullName>
    </submittedName>
</protein>
<organism evidence="1 2">
    <name type="scientific">Maribacter cobaltidurans</name>
    <dbReference type="NCBI Taxonomy" id="1178778"/>
    <lineage>
        <taxon>Bacteria</taxon>
        <taxon>Pseudomonadati</taxon>
        <taxon>Bacteroidota</taxon>
        <taxon>Flavobacteriia</taxon>
        <taxon>Flavobacteriales</taxon>
        <taxon>Flavobacteriaceae</taxon>
        <taxon>Maribacter</taxon>
    </lineage>
</organism>
<comment type="caution">
    <text evidence="1">The sequence shown here is derived from an EMBL/GenBank/DDBJ whole genome shotgun (WGS) entry which is preliminary data.</text>
</comment>
<evidence type="ECO:0000313" key="2">
    <source>
        <dbReference type="Proteomes" id="UP001356308"/>
    </source>
</evidence>
<proteinExistence type="predicted"/>
<dbReference type="InterPro" id="IPR008886">
    <property type="entry name" value="UPF0227/Esterase_YqiA"/>
</dbReference>
<keyword evidence="2" id="KW-1185">Reference proteome</keyword>
<name>A0ABU7IVF8_9FLAO</name>
<sequence length="220" mass="25643">MQEQITHVYFMPGMAASHSIFEFIKLPEDKFRMHFLDWIIPKKGQSLEEYAKEIIKNITHRNPVLLGVSLGGILVQEIGKLIAVKKIIVVSSVKLKSELPKRMLFARYTQVHKLLPTGLINNVELLAKYAFGETVVKRLELYEKYLSIRDKQYIDWCIHQMVNWSQDQYPENLVHIHGEKDAVFPIINIKNCITVKNGTHTMIIHRAKWFNEHLPTIILD</sequence>
<dbReference type="Proteomes" id="UP001356308">
    <property type="component" value="Unassembled WGS sequence"/>
</dbReference>
<dbReference type="Pfam" id="PF05728">
    <property type="entry name" value="UPF0227"/>
    <property type="match status" value="1"/>
</dbReference>
<keyword evidence="1" id="KW-0378">Hydrolase</keyword>
<gene>
    <name evidence="1" type="ORF">V1I91_12385</name>
</gene>
<dbReference type="RefSeq" id="WP_272651568.1">
    <property type="nucleotide sequence ID" value="NZ_JAZDDG010000005.1"/>
</dbReference>
<reference evidence="1 2" key="1">
    <citation type="submission" date="2024-01" db="EMBL/GenBank/DDBJ databases">
        <title>Maribacter spp. originated from different algae showed divergent polysaccharides utilization ability.</title>
        <authorList>
            <person name="Wang H."/>
            <person name="Wu Y."/>
        </authorList>
    </citation>
    <scope>NUCLEOTIDE SEQUENCE [LARGE SCALE GENOMIC DNA]</scope>
    <source>
        <strain evidence="1 2">PR1</strain>
    </source>
</reference>
<evidence type="ECO:0000313" key="1">
    <source>
        <dbReference type="EMBL" id="MEE1976875.1"/>
    </source>
</evidence>
<accession>A0ABU7IVF8</accession>
<dbReference type="Gene3D" id="3.40.50.1820">
    <property type="entry name" value="alpha/beta hydrolase"/>
    <property type="match status" value="1"/>
</dbReference>
<dbReference type="SUPFAM" id="SSF53474">
    <property type="entry name" value="alpha/beta-Hydrolases"/>
    <property type="match status" value="1"/>
</dbReference>
<dbReference type="EMBL" id="JAZDDG010000005">
    <property type="protein sequence ID" value="MEE1976875.1"/>
    <property type="molecule type" value="Genomic_DNA"/>
</dbReference>